<dbReference type="AlphaFoldDB" id="A0A8J4FXI3"/>
<accession>A0A8J4FXI3</accession>
<evidence type="ECO:0000313" key="2">
    <source>
        <dbReference type="EMBL" id="GIM12433.1"/>
    </source>
</evidence>
<name>A0A8J4FXI3_9CHLO</name>
<comment type="caution">
    <text evidence="1">The sequence shown here is derived from an EMBL/GenBank/DDBJ whole genome shotgun (WGS) entry which is preliminary data.</text>
</comment>
<reference evidence="1" key="1">
    <citation type="journal article" date="2021" name="Proc. Natl. Acad. Sci. U.S.A.">
        <title>Three genomes in the algal genus Volvox reveal the fate of a haploid sex-determining region after a transition to homothallism.</title>
        <authorList>
            <person name="Yamamoto K."/>
            <person name="Hamaji T."/>
            <person name="Kawai-Toyooka H."/>
            <person name="Matsuzaki R."/>
            <person name="Takahashi F."/>
            <person name="Nishimura Y."/>
            <person name="Kawachi M."/>
            <person name="Noguchi H."/>
            <person name="Minakuchi Y."/>
            <person name="Umen J.G."/>
            <person name="Toyoda A."/>
            <person name="Nozaki H."/>
        </authorList>
    </citation>
    <scope>NUCLEOTIDE SEQUENCE</scope>
    <source>
        <strain evidence="2">NIES-3785</strain>
        <strain evidence="1">NIES-3786</strain>
    </source>
</reference>
<sequence length="487" mass="56690">MWQLAAIWRLRQNHTCEYEYPKRIRYLSRTAFLIFSTLSICSAYSIVVTQNPPAYNHSTVQRRELLHIPDGEKEVLDNKSLVQPTHQRRWLASGLEPNVIARTELNCTSDDFLPSSKYRGMECHVSNLWPKDKCPIADLIVPSCSRCTMWRRGQLPPAVSTEPPKYPSSTRPQVCDGTIWAFGHWNGEEWLPSESYPQCSNLTLSPADVYQCLKGRRVILLGDSMIRPLLGRFAAFLRGIPQYLDHVYHFPGAYYMANGTHDSFVEAAFLPSLHASAKKKDPKYKLPRSLPQEASWDPRVTLEMQFYWAPQFTNYTKYGRNFPSMLEMFGVLDGWDVLIAGPMYHEHGDYESIRTQLLQYFQELKRANKRVSYFFWIASIPNTAESMHEFIERNRLMRAFVEMLNEQSLDGNMSVPQRSYYVDAPQMVRNAPTKRIDMYHYQCTKHHQFPEWLHADETELPKNMDCRALLHLNLLLSILKVACNFPR</sequence>
<evidence type="ECO:0008006" key="4">
    <source>
        <dbReference type="Google" id="ProtNLM"/>
    </source>
</evidence>
<gene>
    <name evidence="1" type="ORF">Vretifemale_18469</name>
    <name evidence="2" type="ORF">Vretimale_15777</name>
</gene>
<dbReference type="OrthoDB" id="3188148at2759"/>
<organism evidence="1 3">
    <name type="scientific">Volvox reticuliferus</name>
    <dbReference type="NCBI Taxonomy" id="1737510"/>
    <lineage>
        <taxon>Eukaryota</taxon>
        <taxon>Viridiplantae</taxon>
        <taxon>Chlorophyta</taxon>
        <taxon>core chlorophytes</taxon>
        <taxon>Chlorophyceae</taxon>
        <taxon>CS clade</taxon>
        <taxon>Chlamydomonadales</taxon>
        <taxon>Volvocaceae</taxon>
        <taxon>Volvox</taxon>
    </lineage>
</organism>
<evidence type="ECO:0000313" key="3">
    <source>
        <dbReference type="Proteomes" id="UP000747110"/>
    </source>
</evidence>
<dbReference type="EMBL" id="BNCP01000059">
    <property type="protein sequence ID" value="GIL90692.1"/>
    <property type="molecule type" value="Genomic_DNA"/>
</dbReference>
<keyword evidence="3" id="KW-1185">Reference proteome</keyword>
<protein>
    <recommendedName>
        <fullName evidence="4">SGNH domain-containing protein</fullName>
    </recommendedName>
</protein>
<dbReference type="Proteomes" id="UP000747110">
    <property type="component" value="Unassembled WGS sequence"/>
</dbReference>
<evidence type="ECO:0000313" key="1">
    <source>
        <dbReference type="EMBL" id="GIL90692.1"/>
    </source>
</evidence>
<dbReference type="Proteomes" id="UP000722791">
    <property type="component" value="Unassembled WGS sequence"/>
</dbReference>
<dbReference type="EMBL" id="BNCQ01000043">
    <property type="protein sequence ID" value="GIM12433.1"/>
    <property type="molecule type" value="Genomic_DNA"/>
</dbReference>
<proteinExistence type="predicted"/>